<evidence type="ECO:0000313" key="6">
    <source>
        <dbReference type="RefSeq" id="XP_025419728.1"/>
    </source>
</evidence>
<proteinExistence type="predicted"/>
<keyword evidence="5" id="KW-1185">Reference proteome</keyword>
<keyword evidence="3" id="KW-0732">Signal</keyword>
<keyword evidence="2" id="KW-0472">Membrane</keyword>
<feature type="transmembrane region" description="Helical" evidence="2">
    <location>
        <begin position="88"/>
        <end position="117"/>
    </location>
</feature>
<dbReference type="AlphaFoldDB" id="A0A2S2QQP5"/>
<feature type="compositionally biased region" description="Gly residues" evidence="1">
    <location>
        <begin position="152"/>
        <end position="168"/>
    </location>
</feature>
<evidence type="ECO:0000256" key="1">
    <source>
        <dbReference type="SAM" id="MobiDB-lite"/>
    </source>
</evidence>
<dbReference type="GeneID" id="112690045"/>
<gene>
    <name evidence="6" type="primary">LOC112690045</name>
    <name evidence="4" type="ORF">g.43883</name>
</gene>
<keyword evidence="2" id="KW-1133">Transmembrane helix</keyword>
<evidence type="ECO:0000313" key="4">
    <source>
        <dbReference type="EMBL" id="MBY80034.1"/>
    </source>
</evidence>
<feature type="region of interest" description="Disordered" evidence="1">
    <location>
        <begin position="152"/>
        <end position="179"/>
    </location>
</feature>
<dbReference type="OrthoDB" id="6607591at2759"/>
<dbReference type="RefSeq" id="XP_025419728.1">
    <property type="nucleotide sequence ID" value="XM_025563943.1"/>
</dbReference>
<feature type="chain" id="PRO_5044579225" evidence="3">
    <location>
        <begin position="20"/>
        <end position="179"/>
    </location>
</feature>
<dbReference type="Proteomes" id="UP000694846">
    <property type="component" value="Unplaced"/>
</dbReference>
<organism evidence="4">
    <name type="scientific">Sipha flava</name>
    <name type="common">yellow sugarcane aphid</name>
    <dbReference type="NCBI Taxonomy" id="143950"/>
    <lineage>
        <taxon>Eukaryota</taxon>
        <taxon>Metazoa</taxon>
        <taxon>Ecdysozoa</taxon>
        <taxon>Arthropoda</taxon>
        <taxon>Hexapoda</taxon>
        <taxon>Insecta</taxon>
        <taxon>Pterygota</taxon>
        <taxon>Neoptera</taxon>
        <taxon>Paraneoptera</taxon>
        <taxon>Hemiptera</taxon>
        <taxon>Sternorrhyncha</taxon>
        <taxon>Aphidomorpha</taxon>
        <taxon>Aphidoidea</taxon>
        <taxon>Aphididae</taxon>
        <taxon>Sipha</taxon>
    </lineage>
</organism>
<sequence length="179" mass="18953">MNKISIVILMAVAVCSCYGVPGQRNIRSASELSAETGSITDRVTSPEDLVAAESTDVFTAARAKKGGGGGHKNKYEAMHMGLNYVKMVISTLMAAIGHVLAFKGVGLALISVLIQVAQLIMTLKKSKDSHPPSYKIIETPWHTTPTESFGSYGGHGSYGGQSAYGGQGAQSSYSARRRR</sequence>
<reference evidence="6" key="2">
    <citation type="submission" date="2025-04" db="UniProtKB">
        <authorList>
            <consortium name="RefSeq"/>
        </authorList>
    </citation>
    <scope>IDENTIFICATION</scope>
    <source>
        <tissue evidence="6">Whole body</tissue>
    </source>
</reference>
<evidence type="ECO:0000256" key="3">
    <source>
        <dbReference type="SAM" id="SignalP"/>
    </source>
</evidence>
<keyword evidence="2" id="KW-0812">Transmembrane</keyword>
<reference evidence="4" key="1">
    <citation type="submission" date="2018-04" db="EMBL/GenBank/DDBJ databases">
        <title>Transcriptome assembly of Sipha flava.</title>
        <authorList>
            <person name="Scully E.D."/>
            <person name="Geib S.M."/>
            <person name="Palmer N.A."/>
            <person name="Koch K."/>
            <person name="Bradshaw J."/>
            <person name="Heng-Moss T."/>
            <person name="Sarath G."/>
        </authorList>
    </citation>
    <scope>NUCLEOTIDE SEQUENCE</scope>
</reference>
<dbReference type="EMBL" id="GGMS01010831">
    <property type="protein sequence ID" value="MBY80034.1"/>
    <property type="molecule type" value="Transcribed_RNA"/>
</dbReference>
<protein>
    <submittedName>
        <fullName evidence="6">Uncharacterized protein LOC112690045 isoform X1</fullName>
    </submittedName>
</protein>
<evidence type="ECO:0000313" key="5">
    <source>
        <dbReference type="Proteomes" id="UP000694846"/>
    </source>
</evidence>
<dbReference type="PROSITE" id="PS51257">
    <property type="entry name" value="PROKAR_LIPOPROTEIN"/>
    <property type="match status" value="1"/>
</dbReference>
<feature type="compositionally biased region" description="Low complexity" evidence="1">
    <location>
        <begin position="169"/>
        <end position="179"/>
    </location>
</feature>
<name>A0A2S2QQP5_9HEMI</name>
<feature type="signal peptide" evidence="3">
    <location>
        <begin position="1"/>
        <end position="19"/>
    </location>
</feature>
<accession>A0A2S2QQP5</accession>
<evidence type="ECO:0000256" key="2">
    <source>
        <dbReference type="SAM" id="Phobius"/>
    </source>
</evidence>